<comment type="caution">
    <text evidence="2">The sequence shown here is derived from an EMBL/GenBank/DDBJ whole genome shotgun (WGS) entry which is preliminary data.</text>
</comment>
<evidence type="ECO:0000313" key="2">
    <source>
        <dbReference type="EMBL" id="KAK9711365.1"/>
    </source>
</evidence>
<reference evidence="2 3" key="1">
    <citation type="journal article" date="2024" name="BMC Genomics">
        <title>De novo assembly and annotation of Popillia japonica's genome with initial clues to its potential as an invasive pest.</title>
        <authorList>
            <person name="Cucini C."/>
            <person name="Boschi S."/>
            <person name="Funari R."/>
            <person name="Cardaioli E."/>
            <person name="Iannotti N."/>
            <person name="Marturano G."/>
            <person name="Paoli F."/>
            <person name="Bruttini M."/>
            <person name="Carapelli A."/>
            <person name="Frati F."/>
            <person name="Nardi F."/>
        </authorList>
    </citation>
    <scope>NUCLEOTIDE SEQUENCE [LARGE SCALE GENOMIC DNA]</scope>
    <source>
        <strain evidence="2">DMR45628</strain>
    </source>
</reference>
<evidence type="ECO:0000313" key="3">
    <source>
        <dbReference type="Proteomes" id="UP001458880"/>
    </source>
</evidence>
<evidence type="ECO:0000256" key="1">
    <source>
        <dbReference type="SAM" id="MobiDB-lite"/>
    </source>
</evidence>
<protein>
    <submittedName>
        <fullName evidence="2">Uncharacterized protein</fullName>
    </submittedName>
</protein>
<name>A0AAW1K1F2_POPJA</name>
<dbReference type="Proteomes" id="UP001458880">
    <property type="component" value="Unassembled WGS sequence"/>
</dbReference>
<proteinExistence type="predicted"/>
<keyword evidence="3" id="KW-1185">Reference proteome</keyword>
<organism evidence="2 3">
    <name type="scientific">Popillia japonica</name>
    <name type="common">Japanese beetle</name>
    <dbReference type="NCBI Taxonomy" id="7064"/>
    <lineage>
        <taxon>Eukaryota</taxon>
        <taxon>Metazoa</taxon>
        <taxon>Ecdysozoa</taxon>
        <taxon>Arthropoda</taxon>
        <taxon>Hexapoda</taxon>
        <taxon>Insecta</taxon>
        <taxon>Pterygota</taxon>
        <taxon>Neoptera</taxon>
        <taxon>Endopterygota</taxon>
        <taxon>Coleoptera</taxon>
        <taxon>Polyphaga</taxon>
        <taxon>Scarabaeiformia</taxon>
        <taxon>Scarabaeidae</taxon>
        <taxon>Rutelinae</taxon>
        <taxon>Popillia</taxon>
    </lineage>
</organism>
<sequence length="93" mass="10510">MHELMGSKAKAIPEFTIDSEESTSSNEVESLPGASHEAVQDNSNTLKRKFDHNEVTGSTTKRPKNNKDRIIQTILKCHEEDKEERNNQLSKLS</sequence>
<dbReference type="AlphaFoldDB" id="A0AAW1K1F2"/>
<accession>A0AAW1K1F2</accession>
<gene>
    <name evidence="2" type="ORF">QE152_g25514</name>
</gene>
<feature type="region of interest" description="Disordered" evidence="1">
    <location>
        <begin position="1"/>
        <end position="71"/>
    </location>
</feature>
<dbReference type="EMBL" id="JASPKY010000281">
    <property type="protein sequence ID" value="KAK9711365.1"/>
    <property type="molecule type" value="Genomic_DNA"/>
</dbReference>